<dbReference type="SMART" id="SM00354">
    <property type="entry name" value="HTH_LACI"/>
    <property type="match status" value="1"/>
</dbReference>
<dbReference type="AlphaFoldDB" id="A0A640VLW1"/>
<dbReference type="InterPro" id="IPR010982">
    <property type="entry name" value="Lambda_DNA-bd_dom_sf"/>
</dbReference>
<dbReference type="RefSeq" id="WP_159975163.1">
    <property type="nucleotide sequence ID" value="NZ_BLIV01000002.1"/>
</dbReference>
<dbReference type="EMBL" id="BLIV01000002">
    <property type="protein sequence ID" value="GFE49283.1"/>
    <property type="molecule type" value="Genomic_DNA"/>
</dbReference>
<dbReference type="InterPro" id="IPR000843">
    <property type="entry name" value="HTH_LacI"/>
</dbReference>
<dbReference type="GO" id="GO:0003700">
    <property type="term" value="F:DNA-binding transcription factor activity"/>
    <property type="evidence" value="ECO:0007669"/>
    <property type="project" value="TreeGrafter"/>
</dbReference>
<dbReference type="Gene3D" id="1.10.260.40">
    <property type="entry name" value="lambda repressor-like DNA-binding domains"/>
    <property type="match status" value="1"/>
</dbReference>
<keyword evidence="6" id="KW-1185">Reference proteome</keyword>
<dbReference type="CDD" id="cd06307">
    <property type="entry name" value="PBP1_sugar_binding"/>
    <property type="match status" value="1"/>
</dbReference>
<dbReference type="GO" id="GO:0000976">
    <property type="term" value="F:transcription cis-regulatory region binding"/>
    <property type="evidence" value="ECO:0007669"/>
    <property type="project" value="TreeGrafter"/>
</dbReference>
<feature type="domain" description="HTH lacI-type" evidence="4">
    <location>
        <begin position="11"/>
        <end position="65"/>
    </location>
</feature>
<dbReference type="PANTHER" id="PTHR30146">
    <property type="entry name" value="LACI-RELATED TRANSCRIPTIONAL REPRESSOR"/>
    <property type="match status" value="1"/>
</dbReference>
<protein>
    <submittedName>
        <fullName evidence="5">LacI family transcriptional regulator</fullName>
    </submittedName>
</protein>
<evidence type="ECO:0000256" key="2">
    <source>
        <dbReference type="ARBA" id="ARBA00023125"/>
    </source>
</evidence>
<dbReference type="CDD" id="cd01392">
    <property type="entry name" value="HTH_LacI"/>
    <property type="match status" value="1"/>
</dbReference>
<keyword evidence="3" id="KW-0804">Transcription</keyword>
<dbReference type="InterPro" id="IPR025997">
    <property type="entry name" value="SBP_2_dom"/>
</dbReference>
<dbReference type="InterPro" id="IPR028082">
    <property type="entry name" value="Peripla_BP_I"/>
</dbReference>
<evidence type="ECO:0000313" key="5">
    <source>
        <dbReference type="EMBL" id="GFE49283.1"/>
    </source>
</evidence>
<organism evidence="5 6">
    <name type="scientific">Roseobacter cerasinus</name>
    <dbReference type="NCBI Taxonomy" id="2602289"/>
    <lineage>
        <taxon>Bacteria</taxon>
        <taxon>Pseudomonadati</taxon>
        <taxon>Pseudomonadota</taxon>
        <taxon>Alphaproteobacteria</taxon>
        <taxon>Rhodobacterales</taxon>
        <taxon>Roseobacteraceae</taxon>
        <taxon>Roseobacter</taxon>
    </lineage>
</organism>
<evidence type="ECO:0000256" key="1">
    <source>
        <dbReference type="ARBA" id="ARBA00023015"/>
    </source>
</evidence>
<evidence type="ECO:0000313" key="6">
    <source>
        <dbReference type="Proteomes" id="UP000436522"/>
    </source>
</evidence>
<dbReference type="PROSITE" id="PS00356">
    <property type="entry name" value="HTH_LACI_1"/>
    <property type="match status" value="1"/>
</dbReference>
<dbReference type="PROSITE" id="PS50932">
    <property type="entry name" value="HTH_LACI_2"/>
    <property type="match status" value="1"/>
</dbReference>
<dbReference type="OrthoDB" id="9805774at2"/>
<evidence type="ECO:0000259" key="4">
    <source>
        <dbReference type="PROSITE" id="PS50932"/>
    </source>
</evidence>
<dbReference type="Gene3D" id="3.40.50.2300">
    <property type="match status" value="2"/>
</dbReference>
<dbReference type="Proteomes" id="UP000436522">
    <property type="component" value="Unassembled WGS sequence"/>
</dbReference>
<name>A0A640VLW1_9RHOB</name>
<dbReference type="Pfam" id="PF00356">
    <property type="entry name" value="LacI"/>
    <property type="match status" value="1"/>
</dbReference>
<comment type="caution">
    <text evidence="5">The sequence shown here is derived from an EMBL/GenBank/DDBJ whole genome shotgun (WGS) entry which is preliminary data.</text>
</comment>
<dbReference type="Pfam" id="PF13407">
    <property type="entry name" value="Peripla_BP_4"/>
    <property type="match status" value="1"/>
</dbReference>
<proteinExistence type="predicted"/>
<dbReference type="SUPFAM" id="SSF47413">
    <property type="entry name" value="lambda repressor-like DNA-binding domains"/>
    <property type="match status" value="1"/>
</dbReference>
<accession>A0A640VLW1</accession>
<sequence>MKTSRDTPLNPTVNDIARVAQVSLATVDRVLNERPGVRQVTVEKVNRAIADLGYVRDTAAANLARGRIYRFLFILPAANNEFIDLIETQVDELAAGLKRERTQVSCARVPAFDPMALAEAINALDPAQVDGVAIFGPETPSVRDSISRLRAHGVSVISLVSDIPSSERTAYVGIDNIAAGRTAAQLMGRFLGPVEGDVLVVTGSMLARDHLERRLGFDEVMARDFPHLTVLASLEGRDDPELIERLIPQALAPERNIVGIYSSAAGNAGLIRHFDATAPAPHPVVIAHELTPLSRDALGRGLFDAVISQDSGHLVRSAIRIMRANSDNAPINLGQERIRIDVYLKENLPPDQGGSTGG</sequence>
<dbReference type="PANTHER" id="PTHR30146:SF152">
    <property type="entry name" value="TRANSCRIPTIONAL REGULATORY PROTEIN"/>
    <property type="match status" value="1"/>
</dbReference>
<keyword evidence="1" id="KW-0805">Transcription regulation</keyword>
<reference evidence="5 6" key="1">
    <citation type="submission" date="2019-12" db="EMBL/GenBank/DDBJ databases">
        <title>Roseobacter cerasinus sp. nov., isolated from seawater around aquaculture.</title>
        <authorList>
            <person name="Muramatsu S."/>
            <person name="Takabe Y."/>
            <person name="Mori K."/>
            <person name="Takaichi S."/>
            <person name="Hanada S."/>
        </authorList>
    </citation>
    <scope>NUCLEOTIDE SEQUENCE [LARGE SCALE GENOMIC DNA]</scope>
    <source>
        <strain evidence="5 6">AI77</strain>
    </source>
</reference>
<gene>
    <name evidence="5" type="ORF">So717_10360</name>
</gene>
<dbReference type="SUPFAM" id="SSF53822">
    <property type="entry name" value="Periplasmic binding protein-like I"/>
    <property type="match status" value="1"/>
</dbReference>
<evidence type="ECO:0000256" key="3">
    <source>
        <dbReference type="ARBA" id="ARBA00023163"/>
    </source>
</evidence>
<keyword evidence="2" id="KW-0238">DNA-binding</keyword>